<dbReference type="STRING" id="40998.A0A2P7YC89"/>
<reference evidence="3 4" key="1">
    <citation type="submission" date="2017-05" db="EMBL/GenBank/DDBJ databases">
        <title>Draft genome sequence of Elsinoe australis.</title>
        <authorList>
            <person name="Cheng Q."/>
        </authorList>
    </citation>
    <scope>NUCLEOTIDE SEQUENCE [LARGE SCALE GENOMIC DNA]</scope>
    <source>
        <strain evidence="3 4">NL1</strain>
    </source>
</reference>
<dbReference type="Proteomes" id="UP000243723">
    <property type="component" value="Unassembled WGS sequence"/>
</dbReference>
<feature type="compositionally biased region" description="Basic and acidic residues" evidence="1">
    <location>
        <begin position="9"/>
        <end position="21"/>
    </location>
</feature>
<proteinExistence type="predicted"/>
<dbReference type="Pfam" id="PF20408">
    <property type="entry name" value="Abhydrolase_11"/>
    <property type="match status" value="1"/>
</dbReference>
<evidence type="ECO:0000256" key="1">
    <source>
        <dbReference type="SAM" id="MobiDB-lite"/>
    </source>
</evidence>
<dbReference type="PANTHER" id="PTHR13136">
    <property type="entry name" value="TESTIS DEVELOPMENT PROTEIN PRTD"/>
    <property type="match status" value="1"/>
</dbReference>
<name>A0A2P7YC89_9PEZI</name>
<accession>A0A2P7YC89</accession>
<feature type="region of interest" description="Disordered" evidence="1">
    <location>
        <begin position="1"/>
        <end position="55"/>
    </location>
</feature>
<sequence length="316" mass="34664">MAPWRSKRKHDDGAEQQKNTEEGEDDSVDLSKSVLGGMKGGWRLNGDEDKDQGIETSKLPFGEKFIICQRYKGPPDSQAGNDPTLIFTHGAGGGIANPATTEFAKGYASESPVLCFQGTMNLQNRVKCFKTVLEDSQGVTALGGRSMGARAATITATEHADIIQCLVLVSFPLTSERGGDSREDILLNIPEHINVLFVIGDGDKMCHLGNLRRVRQRMKATSWSVVVEGADHSMSLKDKRGVSAMRAKTGQIAAQWRSQRDDNNNEAIVSWNGETSEVEVSDWRRGPIQSRASRGASDKDGQDEPQPPRKRQRKKP</sequence>
<keyword evidence="4" id="KW-1185">Reference proteome</keyword>
<comment type="caution">
    <text evidence="3">The sequence shown here is derived from an EMBL/GenBank/DDBJ whole genome shotgun (WGS) entry which is preliminary data.</text>
</comment>
<dbReference type="InterPro" id="IPR029058">
    <property type="entry name" value="AB_hydrolase_fold"/>
</dbReference>
<dbReference type="Gene3D" id="3.40.50.1820">
    <property type="entry name" value="alpha/beta hydrolase"/>
    <property type="match status" value="1"/>
</dbReference>
<evidence type="ECO:0000259" key="2">
    <source>
        <dbReference type="Pfam" id="PF20408"/>
    </source>
</evidence>
<dbReference type="AlphaFoldDB" id="A0A2P7YC89"/>
<feature type="region of interest" description="Disordered" evidence="1">
    <location>
        <begin position="273"/>
        <end position="316"/>
    </location>
</feature>
<dbReference type="OrthoDB" id="6415022at2759"/>
<evidence type="ECO:0000313" key="4">
    <source>
        <dbReference type="Proteomes" id="UP000243723"/>
    </source>
</evidence>
<organism evidence="3 4">
    <name type="scientific">Elsinoe australis</name>
    <dbReference type="NCBI Taxonomy" id="40998"/>
    <lineage>
        <taxon>Eukaryota</taxon>
        <taxon>Fungi</taxon>
        <taxon>Dikarya</taxon>
        <taxon>Ascomycota</taxon>
        <taxon>Pezizomycotina</taxon>
        <taxon>Dothideomycetes</taxon>
        <taxon>Dothideomycetidae</taxon>
        <taxon>Myriangiales</taxon>
        <taxon>Elsinoaceae</taxon>
        <taxon>Elsinoe</taxon>
    </lineage>
</organism>
<dbReference type="EMBL" id="NHZQ01000448">
    <property type="protein sequence ID" value="PSK33572.1"/>
    <property type="molecule type" value="Genomic_DNA"/>
</dbReference>
<protein>
    <recommendedName>
        <fullName evidence="2">KANL3/Tex30 alpha/beta hydrolase-like domain-containing protein</fullName>
    </recommendedName>
</protein>
<evidence type="ECO:0000313" key="3">
    <source>
        <dbReference type="EMBL" id="PSK33572.1"/>
    </source>
</evidence>
<dbReference type="InterPro" id="IPR046879">
    <property type="entry name" value="KANL3/Tex30_Abhydrolase"/>
</dbReference>
<gene>
    <name evidence="3" type="ORF">B9Z65_7459</name>
</gene>
<feature type="domain" description="KANL3/Tex30 alpha/beta hydrolase-like" evidence="2">
    <location>
        <begin position="128"/>
        <end position="245"/>
    </location>
</feature>
<dbReference type="PANTHER" id="PTHR13136:SF11">
    <property type="entry name" value="TESTIS-EXPRESSED PROTEIN 30"/>
    <property type="match status" value="1"/>
</dbReference>
<dbReference type="InterPro" id="IPR026555">
    <property type="entry name" value="NSL3/Tex30"/>
</dbReference>
<dbReference type="SUPFAM" id="SSF53474">
    <property type="entry name" value="alpha/beta-Hydrolases"/>
    <property type="match status" value="1"/>
</dbReference>